<feature type="domain" description="DUF6779" evidence="4">
    <location>
        <begin position="33"/>
        <end position="137"/>
    </location>
</feature>
<dbReference type="EMBL" id="LR134377">
    <property type="protein sequence ID" value="VEH04590.1"/>
    <property type="molecule type" value="Genomic_DNA"/>
</dbReference>
<dbReference type="GO" id="GO:0004150">
    <property type="term" value="F:dihydroneopterin aldolase activity"/>
    <property type="evidence" value="ECO:0007669"/>
    <property type="project" value="UniProtKB-EC"/>
</dbReference>
<keyword evidence="3" id="KW-1133">Transmembrane helix</keyword>
<accession>A0AB38VQJ7</accession>
<reference evidence="5 6" key="1">
    <citation type="submission" date="2018-12" db="EMBL/GenBank/DDBJ databases">
        <authorList>
            <consortium name="Pathogen Informatics"/>
        </authorList>
    </citation>
    <scope>NUCLEOTIDE SEQUENCE [LARGE SCALE GENOMIC DNA]</scope>
    <source>
        <strain evidence="5 6">NCTC949</strain>
    </source>
</reference>
<protein>
    <submittedName>
        <fullName evidence="5">Dihydroneopterin aldolase</fullName>
        <ecNumber evidence="5">4.1.2.25</ecNumber>
    </submittedName>
</protein>
<feature type="transmembrane region" description="Helical" evidence="3">
    <location>
        <begin position="7"/>
        <end position="26"/>
    </location>
</feature>
<sequence>MEFKSRDAAQAALVVLALIASVIMLLTSNASFLRLALIAALWAAVIGFFLVSRYRTQAEKAHAELEQQRQLHAVQLEQARQELSVERAHIEADAERRIKEDTLAEIRVQLNDVREQLAQLTGQLYSEPTMVQAEAKRIFEIEQEKTPEPTYIPEPEPVEPEPTYIPEPEPVEPEPTYIPEPEPEPRRFDTGSFGSIDWLQGGITQEEEPKPPVVAEHGRRRRDEHSAGLSVADLLKRRD</sequence>
<dbReference type="Proteomes" id="UP000271380">
    <property type="component" value="Chromosome"/>
</dbReference>
<evidence type="ECO:0000313" key="6">
    <source>
        <dbReference type="Proteomes" id="UP000271380"/>
    </source>
</evidence>
<evidence type="ECO:0000313" key="5">
    <source>
        <dbReference type="EMBL" id="VEH04590.1"/>
    </source>
</evidence>
<dbReference type="AlphaFoldDB" id="A0AB38VQJ7"/>
<dbReference type="EC" id="4.1.2.25" evidence="5"/>
<evidence type="ECO:0000259" key="4">
    <source>
        <dbReference type="Pfam" id="PF20570"/>
    </source>
</evidence>
<keyword evidence="3" id="KW-0812">Transmembrane</keyword>
<gene>
    <name evidence="5" type="primary">folX_1</name>
    <name evidence="5" type="ORF">NCTC949_00173</name>
</gene>
<keyword evidence="1" id="KW-0175">Coiled coil</keyword>
<dbReference type="Pfam" id="PF20570">
    <property type="entry name" value="DUF6779"/>
    <property type="match status" value="1"/>
</dbReference>
<feature type="coiled-coil region" evidence="1">
    <location>
        <begin position="51"/>
        <end position="123"/>
    </location>
</feature>
<dbReference type="RefSeq" id="WP_126316290.1">
    <property type="nucleotide sequence ID" value="NZ_LR134377.1"/>
</dbReference>
<feature type="region of interest" description="Disordered" evidence="2">
    <location>
        <begin position="146"/>
        <end position="239"/>
    </location>
</feature>
<evidence type="ECO:0000256" key="2">
    <source>
        <dbReference type="SAM" id="MobiDB-lite"/>
    </source>
</evidence>
<feature type="transmembrane region" description="Helical" evidence="3">
    <location>
        <begin position="32"/>
        <end position="51"/>
    </location>
</feature>
<keyword evidence="5" id="KW-0456">Lyase</keyword>
<evidence type="ECO:0000256" key="1">
    <source>
        <dbReference type="SAM" id="Coils"/>
    </source>
</evidence>
<evidence type="ECO:0000256" key="3">
    <source>
        <dbReference type="SAM" id="Phobius"/>
    </source>
</evidence>
<dbReference type="InterPro" id="IPR046706">
    <property type="entry name" value="DUF6779"/>
</dbReference>
<organism evidence="5 6">
    <name type="scientific">Corynebacterium kutscheri</name>
    <dbReference type="NCBI Taxonomy" id="35755"/>
    <lineage>
        <taxon>Bacteria</taxon>
        <taxon>Bacillati</taxon>
        <taxon>Actinomycetota</taxon>
        <taxon>Actinomycetes</taxon>
        <taxon>Mycobacteriales</taxon>
        <taxon>Corynebacteriaceae</taxon>
        <taxon>Corynebacterium</taxon>
    </lineage>
</organism>
<name>A0AB38VQJ7_9CORY</name>
<proteinExistence type="predicted"/>
<keyword evidence="3" id="KW-0472">Membrane</keyword>